<feature type="transmembrane region" description="Helical" evidence="1">
    <location>
        <begin position="12"/>
        <end position="30"/>
    </location>
</feature>
<keyword evidence="1" id="KW-0812">Transmembrane</keyword>
<evidence type="ECO:0000313" key="3">
    <source>
        <dbReference type="Proteomes" id="UP000256980"/>
    </source>
</evidence>
<accession>A0A3D9HAP7</accession>
<reference evidence="2 3" key="1">
    <citation type="submission" date="2018-07" db="EMBL/GenBank/DDBJ databases">
        <title>Genomic Encyclopedia of Type Strains, Phase III (KMG-III): the genomes of soil and plant-associated and newly described type strains.</title>
        <authorList>
            <person name="Whitman W."/>
        </authorList>
    </citation>
    <scope>NUCLEOTIDE SEQUENCE [LARGE SCALE GENOMIC DNA]</scope>
    <source>
        <strain evidence="2 3">CECT 7946</strain>
    </source>
</reference>
<proteinExistence type="predicted"/>
<organism evidence="2 3">
    <name type="scientific">Winogradskyella eximia</name>
    <dbReference type="NCBI Taxonomy" id="262006"/>
    <lineage>
        <taxon>Bacteria</taxon>
        <taxon>Pseudomonadati</taxon>
        <taxon>Bacteroidota</taxon>
        <taxon>Flavobacteriia</taxon>
        <taxon>Flavobacteriales</taxon>
        <taxon>Flavobacteriaceae</taxon>
        <taxon>Winogradskyella</taxon>
    </lineage>
</organism>
<dbReference type="RefSeq" id="WP_115815684.1">
    <property type="nucleotide sequence ID" value="NZ_QRDV01000001.1"/>
</dbReference>
<keyword evidence="3" id="KW-1185">Reference proteome</keyword>
<dbReference type="AlphaFoldDB" id="A0A3D9HAP7"/>
<dbReference type="EMBL" id="QRDV01000001">
    <property type="protein sequence ID" value="RED46554.1"/>
    <property type="molecule type" value="Genomic_DNA"/>
</dbReference>
<keyword evidence="1" id="KW-0472">Membrane</keyword>
<evidence type="ECO:0000313" key="2">
    <source>
        <dbReference type="EMBL" id="RED46554.1"/>
    </source>
</evidence>
<protein>
    <recommendedName>
        <fullName evidence="4">PH (Pleckstrin Homology) domain-containing protein</fullName>
    </recommendedName>
</protein>
<dbReference type="Proteomes" id="UP000256980">
    <property type="component" value="Unassembled WGS sequence"/>
</dbReference>
<dbReference type="OrthoDB" id="886404at2"/>
<keyword evidence="1" id="KW-1133">Transmembrane helix</keyword>
<gene>
    <name evidence="2" type="ORF">DFQ10_101325</name>
</gene>
<evidence type="ECO:0008006" key="4">
    <source>
        <dbReference type="Google" id="ProtNLM"/>
    </source>
</evidence>
<name>A0A3D9HAP7_9FLAO</name>
<evidence type="ECO:0000256" key="1">
    <source>
        <dbReference type="SAM" id="Phobius"/>
    </source>
</evidence>
<sequence length="157" mass="17773">MNTFKFKRKNLAWQYIVGSFALIVGVISIIKDIKGLVPLFIGIYLLIQDGVELDYDNKTYRNIKSLFGITVGKWQPLPEIEYISVFKTTETTTVWAASASANVSNAVVKVNLFYNTNQKIEIYDSKNVDDAFSKAKQIASILHVDILDATSRETKWL</sequence>
<comment type="caution">
    <text evidence="2">The sequence shown here is derived from an EMBL/GenBank/DDBJ whole genome shotgun (WGS) entry which is preliminary data.</text>
</comment>